<feature type="repeat" description="TPR" evidence="1">
    <location>
        <begin position="519"/>
        <end position="552"/>
    </location>
</feature>
<feature type="chain" id="PRO_5021482906" evidence="3">
    <location>
        <begin position="24"/>
        <end position="596"/>
    </location>
</feature>
<sequence length="596" mass="64633">MRSRLLTTAVLLALAALMPVARASEAPPVLIAPDASDDPAVRTLGPLMTAEFALQAGRLDEAADAYLEAAGEARDPLLAERATRISLLTPDDARTARALGLWRELGAEGLDLLAAEASLSLRQGQERKARRQLSDLLAMPEPGGWRQAFGVLATGSHDPAQSARVLEYLVKRDRIPAQLEAWMAFGGLALRLDSPALVEAIVERVIAHFPGEPRVALLRASQLREAGEADAAREVLAGIDPKAARDPVLRQSIAHEYDRLGDLDLAEQTLARGPQDDQSYATRASLLARDEDKVALTALYDELRQDAAAPEPARRLLLGQIAEFLERHEEALDWYAGVPGGLLRWQARLRGANVLHELDRGDEAYAALAAIQTDAAAPDPARQDAYLLEAALHQEDKDDAAEMEAFARGLATFPDAPEILYARALAWERRDDIPRAEADFRKILVIEPDSVAALNALGYTLADRTTRYQEALELINRARTAQPENAAIIDSYGWVLYRLGRPQEAVVELRRALALQEDAEIAAHLAEVLWVLGKRDEARKVFEQSRAIDPENRSLRRALEKLGLPLDPPADGGGGASDEGNEGGPGNRASGGVTAA</sequence>
<dbReference type="Gene3D" id="1.25.40.10">
    <property type="entry name" value="Tetratricopeptide repeat domain"/>
    <property type="match status" value="3"/>
</dbReference>
<dbReference type="AlphaFoldDB" id="A0A508A2I4"/>
<proteinExistence type="predicted"/>
<name>A0A508A2I4_9GAMM</name>
<dbReference type="Proteomes" id="UP000318212">
    <property type="component" value="Unassembled WGS sequence"/>
</dbReference>
<dbReference type="PROSITE" id="PS50005">
    <property type="entry name" value="TPR"/>
    <property type="match status" value="2"/>
</dbReference>
<evidence type="ECO:0000256" key="2">
    <source>
        <dbReference type="SAM" id="MobiDB-lite"/>
    </source>
</evidence>
<dbReference type="Pfam" id="PF14559">
    <property type="entry name" value="TPR_19"/>
    <property type="match status" value="1"/>
</dbReference>
<accession>A0A508A2I4</accession>
<reference evidence="4 5" key="1">
    <citation type="submission" date="2019-06" db="EMBL/GenBank/DDBJ databases">
        <title>Lysobacter alkalisoli sp. nov. isolated from saline soil.</title>
        <authorList>
            <person name="Sun J.-Q."/>
            <person name="Xu L."/>
        </authorList>
    </citation>
    <scope>NUCLEOTIDE SEQUENCE [LARGE SCALE GENOMIC DNA]</scope>
    <source>
        <strain evidence="4 5">JCM 31130</strain>
    </source>
</reference>
<feature type="signal peptide" evidence="3">
    <location>
        <begin position="1"/>
        <end position="23"/>
    </location>
</feature>
<protein>
    <submittedName>
        <fullName evidence="4">Tetratricopeptide repeat protein</fullName>
    </submittedName>
</protein>
<evidence type="ECO:0000256" key="3">
    <source>
        <dbReference type="SAM" id="SignalP"/>
    </source>
</evidence>
<evidence type="ECO:0000313" key="4">
    <source>
        <dbReference type="EMBL" id="TQD42943.1"/>
    </source>
</evidence>
<dbReference type="OrthoDB" id="9766710at2"/>
<evidence type="ECO:0000256" key="1">
    <source>
        <dbReference type="PROSITE-ProRule" id="PRU00339"/>
    </source>
</evidence>
<dbReference type="InterPro" id="IPR019734">
    <property type="entry name" value="TPR_rpt"/>
</dbReference>
<dbReference type="PANTHER" id="PTHR12558">
    <property type="entry name" value="CELL DIVISION CYCLE 16,23,27"/>
    <property type="match status" value="1"/>
</dbReference>
<evidence type="ECO:0000313" key="5">
    <source>
        <dbReference type="Proteomes" id="UP000318212"/>
    </source>
</evidence>
<dbReference type="SMART" id="SM00028">
    <property type="entry name" value="TPR"/>
    <property type="match status" value="3"/>
</dbReference>
<dbReference type="Pfam" id="PF13432">
    <property type="entry name" value="TPR_16"/>
    <property type="match status" value="1"/>
</dbReference>
<dbReference type="PANTHER" id="PTHR12558:SF13">
    <property type="entry name" value="CELL DIVISION CYCLE PROTEIN 27 HOMOLOG"/>
    <property type="match status" value="1"/>
</dbReference>
<organism evidence="4 5">
    <name type="scientific">Marilutibacter aestuarii</name>
    <dbReference type="NCBI Taxonomy" id="1706195"/>
    <lineage>
        <taxon>Bacteria</taxon>
        <taxon>Pseudomonadati</taxon>
        <taxon>Pseudomonadota</taxon>
        <taxon>Gammaproteobacteria</taxon>
        <taxon>Lysobacterales</taxon>
        <taxon>Lysobacteraceae</taxon>
        <taxon>Marilutibacter</taxon>
    </lineage>
</organism>
<feature type="region of interest" description="Disordered" evidence="2">
    <location>
        <begin position="559"/>
        <end position="596"/>
    </location>
</feature>
<keyword evidence="1" id="KW-0802">TPR repeat</keyword>
<keyword evidence="3" id="KW-0732">Signal</keyword>
<feature type="repeat" description="TPR" evidence="1">
    <location>
        <begin position="417"/>
        <end position="450"/>
    </location>
</feature>
<dbReference type="RefSeq" id="WP_141518872.1">
    <property type="nucleotide sequence ID" value="NZ_VICE01000103.1"/>
</dbReference>
<feature type="compositionally biased region" description="Gly residues" evidence="2">
    <location>
        <begin position="571"/>
        <end position="586"/>
    </location>
</feature>
<keyword evidence="5" id="KW-1185">Reference proteome</keyword>
<dbReference type="InterPro" id="IPR011990">
    <property type="entry name" value="TPR-like_helical_dom_sf"/>
</dbReference>
<dbReference type="EMBL" id="VICE01000103">
    <property type="protein sequence ID" value="TQD42943.1"/>
    <property type="molecule type" value="Genomic_DNA"/>
</dbReference>
<gene>
    <name evidence="4" type="ORF">FKV25_11080</name>
</gene>
<comment type="caution">
    <text evidence="4">The sequence shown here is derived from an EMBL/GenBank/DDBJ whole genome shotgun (WGS) entry which is preliminary data.</text>
</comment>
<dbReference type="SUPFAM" id="SSF48452">
    <property type="entry name" value="TPR-like"/>
    <property type="match status" value="2"/>
</dbReference>